<proteinExistence type="predicted"/>
<sequence length="55" mass="6707">MTETSFAFLTRIIVRFLPERWLISWSRWSPSDGEPMNLEACELCRRWFSPERDKQ</sequence>
<name>A0A7W4YUV2_9BURK</name>
<evidence type="ECO:0000313" key="2">
    <source>
        <dbReference type="Proteomes" id="UP000578036"/>
    </source>
</evidence>
<comment type="caution">
    <text evidence="1">The sequence shown here is derived from an EMBL/GenBank/DDBJ whole genome shotgun (WGS) entry which is preliminary data.</text>
</comment>
<protein>
    <submittedName>
        <fullName evidence="1">Uncharacterized protein</fullName>
    </submittedName>
</protein>
<dbReference type="Proteomes" id="UP000578036">
    <property type="component" value="Unassembled WGS sequence"/>
</dbReference>
<reference evidence="1 2" key="1">
    <citation type="submission" date="2020-08" db="EMBL/GenBank/DDBJ databases">
        <title>Genomic Encyclopedia of Type Strains, Phase IV (KMG-V): Genome sequencing to study the core and pangenomes of soil and plant-associated prokaryotes.</title>
        <authorList>
            <person name="Whitman W."/>
        </authorList>
    </citation>
    <scope>NUCLEOTIDE SEQUENCE [LARGE SCALE GENOMIC DNA]</scope>
    <source>
        <strain evidence="1 2">SLV-2362</strain>
    </source>
</reference>
<organism evidence="1 2">
    <name type="scientific">Cupriavidus alkaliphilus</name>
    <dbReference type="NCBI Taxonomy" id="942866"/>
    <lineage>
        <taxon>Bacteria</taxon>
        <taxon>Pseudomonadati</taxon>
        <taxon>Pseudomonadota</taxon>
        <taxon>Betaproteobacteria</taxon>
        <taxon>Burkholderiales</taxon>
        <taxon>Burkholderiaceae</taxon>
        <taxon>Cupriavidus</taxon>
    </lineage>
</organism>
<keyword evidence="2" id="KW-1185">Reference proteome</keyword>
<evidence type="ECO:0000313" key="1">
    <source>
        <dbReference type="EMBL" id="MBB3010696.1"/>
    </source>
</evidence>
<gene>
    <name evidence="1" type="ORF">FHX61_005377</name>
</gene>
<accession>A0A7W4YUV2</accession>
<dbReference type="EMBL" id="JACHWF010000009">
    <property type="protein sequence ID" value="MBB3010696.1"/>
    <property type="molecule type" value="Genomic_DNA"/>
</dbReference>
<dbReference type="AlphaFoldDB" id="A0A7W4YUV2"/>